<feature type="non-terminal residue" evidence="2">
    <location>
        <position position="1"/>
    </location>
</feature>
<organism evidence="2 3">
    <name type="scientific">Pristionchus mayeri</name>
    <dbReference type="NCBI Taxonomy" id="1317129"/>
    <lineage>
        <taxon>Eukaryota</taxon>
        <taxon>Metazoa</taxon>
        <taxon>Ecdysozoa</taxon>
        <taxon>Nematoda</taxon>
        <taxon>Chromadorea</taxon>
        <taxon>Rhabditida</taxon>
        <taxon>Rhabditina</taxon>
        <taxon>Diplogasteromorpha</taxon>
        <taxon>Diplogasteroidea</taxon>
        <taxon>Neodiplogasteridae</taxon>
        <taxon>Pristionchus</taxon>
    </lineage>
</organism>
<dbReference type="EMBL" id="BTRK01000004">
    <property type="protein sequence ID" value="GMR50160.1"/>
    <property type="molecule type" value="Genomic_DNA"/>
</dbReference>
<reference evidence="3" key="1">
    <citation type="submission" date="2022-10" db="EMBL/GenBank/DDBJ databases">
        <title>Genome assembly of Pristionchus species.</title>
        <authorList>
            <person name="Yoshida K."/>
            <person name="Sommer R.J."/>
        </authorList>
    </citation>
    <scope>NUCLEOTIDE SEQUENCE [LARGE SCALE GENOMIC DNA]</scope>
    <source>
        <strain evidence="1 3">RS5460</strain>
    </source>
</reference>
<gene>
    <name evidence="1" type="ORF">PMAYCL1PPCAC_20354</name>
    <name evidence="2" type="ORF">PMAYCL1PPCAC_20355</name>
</gene>
<proteinExistence type="predicted"/>
<dbReference type="EMBL" id="BTRK01000004">
    <property type="protein sequence ID" value="GMR50159.1"/>
    <property type="molecule type" value="Genomic_DNA"/>
</dbReference>
<keyword evidence="3" id="KW-1185">Reference proteome</keyword>
<dbReference type="AlphaFoldDB" id="A0AAN5I3I4"/>
<protein>
    <submittedName>
        <fullName evidence="2">Uncharacterized protein</fullName>
    </submittedName>
</protein>
<reference evidence="2" key="2">
    <citation type="submission" date="2023-06" db="EMBL/GenBank/DDBJ databases">
        <title>Genome assembly of Pristionchus species.</title>
        <authorList>
            <person name="Yoshida K."/>
            <person name="Sommer R.J."/>
        </authorList>
    </citation>
    <scope>NUCLEOTIDE SEQUENCE</scope>
    <source>
        <strain evidence="2">RS5460</strain>
    </source>
</reference>
<dbReference type="Proteomes" id="UP001328107">
    <property type="component" value="Unassembled WGS sequence"/>
</dbReference>
<sequence>LRVVVQEIRRPTLLSSSYEVPFPTKSPFPSPSVSHSSPADLKAALTSVLSDKVTIEDKSTRAVLVNVDEVVCTDMDQMVESLSVGGGSINKKREELVS</sequence>
<comment type="caution">
    <text evidence="2">The sequence shown here is derived from an EMBL/GenBank/DDBJ whole genome shotgun (WGS) entry which is preliminary data.</text>
</comment>
<evidence type="ECO:0000313" key="1">
    <source>
        <dbReference type="EMBL" id="GMR50159.1"/>
    </source>
</evidence>
<accession>A0AAN5I3I4</accession>
<evidence type="ECO:0000313" key="2">
    <source>
        <dbReference type="EMBL" id="GMR50160.1"/>
    </source>
</evidence>
<name>A0AAN5I3I4_9BILA</name>
<evidence type="ECO:0000313" key="3">
    <source>
        <dbReference type="Proteomes" id="UP001328107"/>
    </source>
</evidence>